<keyword evidence="5" id="KW-1185">Reference proteome</keyword>
<evidence type="ECO:0000259" key="2">
    <source>
        <dbReference type="PROSITE" id="PS50112"/>
    </source>
</evidence>
<dbReference type="Pfam" id="PF08448">
    <property type="entry name" value="PAS_4"/>
    <property type="match status" value="1"/>
</dbReference>
<dbReference type="NCBIfam" id="TIGR00254">
    <property type="entry name" value="GGDEF"/>
    <property type="match status" value="1"/>
</dbReference>
<name>A0ABP7I7G2_9ACTN</name>
<evidence type="ECO:0000313" key="4">
    <source>
        <dbReference type="EMBL" id="GAA3811472.1"/>
    </source>
</evidence>
<dbReference type="PANTHER" id="PTHR44757">
    <property type="entry name" value="DIGUANYLATE CYCLASE DGCP"/>
    <property type="match status" value="1"/>
</dbReference>
<evidence type="ECO:0008006" key="6">
    <source>
        <dbReference type="Google" id="ProtNLM"/>
    </source>
</evidence>
<dbReference type="CDD" id="cd00130">
    <property type="entry name" value="PAS"/>
    <property type="match status" value="2"/>
</dbReference>
<dbReference type="Gene3D" id="3.30.70.270">
    <property type="match status" value="1"/>
</dbReference>
<dbReference type="Pfam" id="PF08447">
    <property type="entry name" value="PAS_3"/>
    <property type="match status" value="1"/>
</dbReference>
<evidence type="ECO:0000259" key="3">
    <source>
        <dbReference type="PROSITE" id="PS50887"/>
    </source>
</evidence>
<dbReference type="Pfam" id="PF00990">
    <property type="entry name" value="GGDEF"/>
    <property type="match status" value="1"/>
</dbReference>
<dbReference type="InterPro" id="IPR013656">
    <property type="entry name" value="PAS_4"/>
</dbReference>
<reference evidence="5" key="1">
    <citation type="journal article" date="2019" name="Int. J. Syst. Evol. Microbiol.">
        <title>The Global Catalogue of Microorganisms (GCM) 10K type strain sequencing project: providing services to taxonomists for standard genome sequencing and annotation.</title>
        <authorList>
            <consortium name="The Broad Institute Genomics Platform"/>
            <consortium name="The Broad Institute Genome Sequencing Center for Infectious Disease"/>
            <person name="Wu L."/>
            <person name="Ma J."/>
        </authorList>
    </citation>
    <scope>NUCLEOTIDE SEQUENCE [LARGE SCALE GENOMIC DNA]</scope>
    <source>
        <strain evidence="5">JCM 16953</strain>
    </source>
</reference>
<dbReference type="Gene3D" id="3.30.450.20">
    <property type="entry name" value="PAS domain"/>
    <property type="match status" value="2"/>
</dbReference>
<feature type="region of interest" description="Disordered" evidence="1">
    <location>
        <begin position="1"/>
        <end position="23"/>
    </location>
</feature>
<evidence type="ECO:0000256" key="1">
    <source>
        <dbReference type="SAM" id="MobiDB-lite"/>
    </source>
</evidence>
<dbReference type="EMBL" id="BAABAH010000003">
    <property type="protein sequence ID" value="GAA3811472.1"/>
    <property type="molecule type" value="Genomic_DNA"/>
</dbReference>
<dbReference type="InterPro" id="IPR000160">
    <property type="entry name" value="GGDEF_dom"/>
</dbReference>
<dbReference type="RefSeq" id="WP_344773417.1">
    <property type="nucleotide sequence ID" value="NZ_BAABAH010000003.1"/>
</dbReference>
<dbReference type="SMART" id="SM00091">
    <property type="entry name" value="PAS"/>
    <property type="match status" value="2"/>
</dbReference>
<dbReference type="InterPro" id="IPR000014">
    <property type="entry name" value="PAS"/>
</dbReference>
<feature type="domain" description="GGDEF" evidence="3">
    <location>
        <begin position="308"/>
        <end position="438"/>
    </location>
</feature>
<comment type="caution">
    <text evidence="4">The sequence shown here is derived from an EMBL/GenBank/DDBJ whole genome shotgun (WGS) entry which is preliminary data.</text>
</comment>
<dbReference type="SUPFAM" id="SSF55785">
    <property type="entry name" value="PYP-like sensor domain (PAS domain)"/>
    <property type="match status" value="2"/>
</dbReference>
<evidence type="ECO:0000313" key="5">
    <source>
        <dbReference type="Proteomes" id="UP001501821"/>
    </source>
</evidence>
<dbReference type="SMART" id="SM00267">
    <property type="entry name" value="GGDEF"/>
    <property type="match status" value="1"/>
</dbReference>
<proteinExistence type="predicted"/>
<dbReference type="Proteomes" id="UP001501821">
    <property type="component" value="Unassembled WGS sequence"/>
</dbReference>
<protein>
    <recommendedName>
        <fullName evidence="6">Diguanylate cyclase</fullName>
    </recommendedName>
</protein>
<feature type="domain" description="PAS" evidence="2">
    <location>
        <begin position="25"/>
        <end position="95"/>
    </location>
</feature>
<feature type="domain" description="PAS" evidence="2">
    <location>
        <begin position="148"/>
        <end position="218"/>
    </location>
</feature>
<dbReference type="InterPro" id="IPR013655">
    <property type="entry name" value="PAS_fold_3"/>
</dbReference>
<gene>
    <name evidence="4" type="ORF">GCM10022242_12480</name>
</gene>
<accession>A0ABP7I7G2</accession>
<dbReference type="InterPro" id="IPR035965">
    <property type="entry name" value="PAS-like_dom_sf"/>
</dbReference>
<dbReference type="PROSITE" id="PS50112">
    <property type="entry name" value="PAS"/>
    <property type="match status" value="2"/>
</dbReference>
<dbReference type="NCBIfam" id="TIGR00229">
    <property type="entry name" value="sensory_box"/>
    <property type="match status" value="2"/>
</dbReference>
<dbReference type="InterPro" id="IPR029787">
    <property type="entry name" value="Nucleotide_cyclase"/>
</dbReference>
<dbReference type="InterPro" id="IPR043128">
    <property type="entry name" value="Rev_trsase/Diguanyl_cyclase"/>
</dbReference>
<dbReference type="PROSITE" id="PS50887">
    <property type="entry name" value="GGDEF"/>
    <property type="match status" value="1"/>
</dbReference>
<dbReference type="PANTHER" id="PTHR44757:SF2">
    <property type="entry name" value="BIOFILM ARCHITECTURE MAINTENANCE PROTEIN MBAA"/>
    <property type="match status" value="1"/>
</dbReference>
<organism evidence="4 5">
    <name type="scientific">Nocardioides panacisoli</name>
    <dbReference type="NCBI Taxonomy" id="627624"/>
    <lineage>
        <taxon>Bacteria</taxon>
        <taxon>Bacillati</taxon>
        <taxon>Actinomycetota</taxon>
        <taxon>Actinomycetes</taxon>
        <taxon>Propionibacteriales</taxon>
        <taxon>Nocardioidaceae</taxon>
        <taxon>Nocardioides</taxon>
    </lineage>
</organism>
<sequence length="438" mass="47828">MDNDRSREALTFPSNPPGDGPRELERADQQAILDNLPALIAYWDADLRNRLANRAYVDYFGMTPEQIFGRHISELLGPELYAQNLPYLGRALAGERQEFDREIPTPTGPRYTQAVYLPDVQDGEVRGILVLVTDISARRRAEVALANAEARFRTLFEAAPSATLMTSLDGTVVSANRAASRLLGYDLAELEGMSVTDLVLPEDVSSALGIREKLFSGELEHYSEERRYRHALGHVLWAQSDVAVVRGAGPDDDAPYLLAQLQDTSTRKSHEHRLEHLAHHDALTGVLNRRGLTAELGRQAALAPTRPNAGAIMVCDLDRFKAVNDELGHEVGDELLVEFAGVLQRTVRGTDVVGRLGGDEFAVILPDVDLDGARSVGSKVAAALDAARVGKRWEPVPVSVSVGVAEFRPDLTSDEVVARADRAMYAAKVARRAERAGA</sequence>
<dbReference type="InterPro" id="IPR052155">
    <property type="entry name" value="Biofilm_reg_signaling"/>
</dbReference>
<dbReference type="SUPFAM" id="SSF55073">
    <property type="entry name" value="Nucleotide cyclase"/>
    <property type="match status" value="1"/>
</dbReference>
<dbReference type="CDD" id="cd01949">
    <property type="entry name" value="GGDEF"/>
    <property type="match status" value="1"/>
</dbReference>